<feature type="signal peptide" evidence="2">
    <location>
        <begin position="1"/>
        <end position="22"/>
    </location>
</feature>
<dbReference type="InterPro" id="IPR025392">
    <property type="entry name" value="DUF4124"/>
</dbReference>
<dbReference type="AlphaFoldDB" id="A0AAQ1JNT0"/>
<name>A0AAQ1JNT0_9GAMM</name>
<accession>A0AAQ1JNT0</accession>
<dbReference type="EMBL" id="FNVE01000001">
    <property type="protein sequence ID" value="SEF62893.1"/>
    <property type="molecule type" value="Genomic_DNA"/>
</dbReference>
<protein>
    <recommendedName>
        <fullName evidence="3">DUF4124 domain-containing protein</fullName>
    </recommendedName>
</protein>
<feature type="chain" id="PRO_5042918563" description="DUF4124 domain-containing protein" evidence="2">
    <location>
        <begin position="23"/>
        <end position="144"/>
    </location>
</feature>
<gene>
    <name evidence="4" type="ORF">SAMN05216586_101539</name>
</gene>
<feature type="domain" description="DUF4124" evidence="3">
    <location>
        <begin position="12"/>
        <end position="55"/>
    </location>
</feature>
<feature type="coiled-coil region" evidence="1">
    <location>
        <begin position="60"/>
        <end position="87"/>
    </location>
</feature>
<keyword evidence="1" id="KW-0175">Coiled coil</keyword>
<keyword evidence="5" id="KW-1185">Reference proteome</keyword>
<comment type="caution">
    <text evidence="4">The sequence shown here is derived from an EMBL/GenBank/DDBJ whole genome shotgun (WGS) entry which is preliminary data.</text>
</comment>
<proteinExistence type="predicted"/>
<dbReference type="Pfam" id="PF13511">
    <property type="entry name" value="DUF4124"/>
    <property type="match status" value="1"/>
</dbReference>
<reference evidence="4 5" key="1">
    <citation type="submission" date="2016-10" db="EMBL/GenBank/DDBJ databases">
        <authorList>
            <person name="Varghese N."/>
            <person name="Submissions S."/>
        </authorList>
    </citation>
    <scope>NUCLEOTIDE SEQUENCE [LARGE SCALE GENOMIC DNA]</scope>
    <source>
        <strain evidence="4 5">CECT 8317</strain>
    </source>
</reference>
<evidence type="ECO:0000313" key="4">
    <source>
        <dbReference type="EMBL" id="SEF62893.1"/>
    </source>
</evidence>
<keyword evidence="2" id="KW-0732">Signal</keyword>
<evidence type="ECO:0000256" key="1">
    <source>
        <dbReference type="SAM" id="Coils"/>
    </source>
</evidence>
<evidence type="ECO:0000259" key="3">
    <source>
        <dbReference type="Pfam" id="PF13511"/>
    </source>
</evidence>
<sequence>MSHRKLRPLLAALMLCSFDTQAQIYRWVDADGQVHFDQQPRAGAEVVEIRPQVVERERHVRDSEAAMERLTDIRAEERQQQRNLLAQQQRQRQARCADMRDRLSRFEQRVYWYEEDADGKRVEVSNARVAEAKASLRQQIAEQC</sequence>
<dbReference type="Proteomes" id="UP000243518">
    <property type="component" value="Unassembled WGS sequence"/>
</dbReference>
<evidence type="ECO:0000313" key="5">
    <source>
        <dbReference type="Proteomes" id="UP000243518"/>
    </source>
</evidence>
<dbReference type="RefSeq" id="WP_088273633.1">
    <property type="nucleotide sequence ID" value="NZ_FNVE01000001.1"/>
</dbReference>
<evidence type="ECO:0000256" key="2">
    <source>
        <dbReference type="SAM" id="SignalP"/>
    </source>
</evidence>
<organism evidence="4 5">
    <name type="scientific">Halopseudomonas aestusnigri</name>
    <dbReference type="NCBI Taxonomy" id="857252"/>
    <lineage>
        <taxon>Bacteria</taxon>
        <taxon>Pseudomonadati</taxon>
        <taxon>Pseudomonadota</taxon>
        <taxon>Gammaproteobacteria</taxon>
        <taxon>Pseudomonadales</taxon>
        <taxon>Pseudomonadaceae</taxon>
        <taxon>Halopseudomonas</taxon>
    </lineage>
</organism>